<dbReference type="Proteomes" id="UP000233551">
    <property type="component" value="Unassembled WGS sequence"/>
</dbReference>
<dbReference type="EMBL" id="PGOL01004423">
    <property type="protein sequence ID" value="PKI37367.1"/>
    <property type="molecule type" value="Genomic_DNA"/>
</dbReference>
<dbReference type="AlphaFoldDB" id="A0A2I0I077"/>
<feature type="transmembrane region" description="Helical" evidence="1">
    <location>
        <begin position="91"/>
        <end position="114"/>
    </location>
</feature>
<keyword evidence="3" id="KW-1185">Reference proteome</keyword>
<evidence type="ECO:0000313" key="2">
    <source>
        <dbReference type="EMBL" id="PKI37367.1"/>
    </source>
</evidence>
<evidence type="ECO:0000313" key="3">
    <source>
        <dbReference type="Proteomes" id="UP000233551"/>
    </source>
</evidence>
<sequence>MASTRPEQAAAAKYAQLAVGEGDRGRSRSARRWLDPRRLVLDSRFGAHSMCFIHMGILEIINPVRGRKWNQSAAITVKKSFGKVDTATPHWLLSLAASGYLLAAVPTLAAATLMMHFGYEFSYFGCLWC</sequence>
<evidence type="ECO:0000256" key="1">
    <source>
        <dbReference type="SAM" id="Phobius"/>
    </source>
</evidence>
<comment type="caution">
    <text evidence="2">The sequence shown here is derived from an EMBL/GenBank/DDBJ whole genome shotgun (WGS) entry which is preliminary data.</text>
</comment>
<reference evidence="2 3" key="1">
    <citation type="submission" date="2017-11" db="EMBL/GenBank/DDBJ databases">
        <title>De-novo sequencing of pomegranate (Punica granatum L.) genome.</title>
        <authorList>
            <person name="Akparov Z."/>
            <person name="Amiraslanov A."/>
            <person name="Hajiyeva S."/>
            <person name="Abbasov M."/>
            <person name="Kaur K."/>
            <person name="Hamwieh A."/>
            <person name="Solovyev V."/>
            <person name="Salamov A."/>
            <person name="Braich B."/>
            <person name="Kosarev P."/>
            <person name="Mahmoud A."/>
            <person name="Hajiyev E."/>
            <person name="Babayeva S."/>
            <person name="Izzatullayeva V."/>
            <person name="Mammadov A."/>
            <person name="Mammadov A."/>
            <person name="Sharifova S."/>
            <person name="Ojaghi J."/>
            <person name="Eynullazada K."/>
            <person name="Bayramov B."/>
            <person name="Abdulazimova A."/>
            <person name="Shahmuradov I."/>
        </authorList>
    </citation>
    <scope>NUCLEOTIDE SEQUENCE [LARGE SCALE GENOMIC DNA]</scope>
    <source>
        <strain evidence="3">cv. AG2017</strain>
        <tissue evidence="2">Leaf</tissue>
    </source>
</reference>
<gene>
    <name evidence="2" type="ORF">CRG98_042244</name>
</gene>
<accession>A0A2I0I077</accession>
<organism evidence="2 3">
    <name type="scientific">Punica granatum</name>
    <name type="common">Pomegranate</name>
    <dbReference type="NCBI Taxonomy" id="22663"/>
    <lineage>
        <taxon>Eukaryota</taxon>
        <taxon>Viridiplantae</taxon>
        <taxon>Streptophyta</taxon>
        <taxon>Embryophyta</taxon>
        <taxon>Tracheophyta</taxon>
        <taxon>Spermatophyta</taxon>
        <taxon>Magnoliopsida</taxon>
        <taxon>eudicotyledons</taxon>
        <taxon>Gunneridae</taxon>
        <taxon>Pentapetalae</taxon>
        <taxon>rosids</taxon>
        <taxon>malvids</taxon>
        <taxon>Myrtales</taxon>
        <taxon>Lythraceae</taxon>
        <taxon>Punica</taxon>
    </lineage>
</organism>
<keyword evidence="1" id="KW-0812">Transmembrane</keyword>
<keyword evidence="1" id="KW-0472">Membrane</keyword>
<protein>
    <submittedName>
        <fullName evidence="2">Uncharacterized protein</fullName>
    </submittedName>
</protein>
<name>A0A2I0I077_PUNGR</name>
<proteinExistence type="predicted"/>
<keyword evidence="1" id="KW-1133">Transmembrane helix</keyword>